<evidence type="ECO:0000256" key="1">
    <source>
        <dbReference type="SAM" id="MobiDB-lite"/>
    </source>
</evidence>
<proteinExistence type="predicted"/>
<sequence length="758" mass="84338">MGRGRNPRRVAAGLPKSDDAKKNRIASVLPAKNDEAGWSGVRRSNKVSEMGRNRKRKTRNEDEIEDSDGSLHSCSRAEAQQRAEEHQAAARRAPEMSVAETRSVRNPEAETRAIEDTRAEERVRECAGSEQADEQDIEDDKHSSAAVCVQLQTCRTKYVKRSNDVVGRSKRGLKSFATVRGLVRRGIVPARGTCTDLLFEGGIDKGNLDHLLQASLVHDWHAIERAIVVVDGRGTLNQSYTVENLSPDALTRKLDSEVSRIRSSTAWRMEEPQERSDHAHGLGFAFQGVPAAILPSLQSETMARDVQLSNALHASYNGARCVALTRIRRGMVLAAREVWGDEELHVPKIDGIPALRQIVLAGTLRLALFPNSLQWQAHVRTLLSIKSAHVATYLDQQVSAVQAGQKHVIGGIERSGDGASQSGSMITRGAGVTVVAAQESSASEVEYDSALQTSATVEQSSSANVRHVTTAGLEVRRQDRAYEESPSDYCVRIQTILDIFYVIYSAMTHLIAEDFTGFHVDRIYNAFLRNCDDLPMIGHAGERGAFGSTGQPYMWSVPVMERMLFEPDNPAQMSMRTIGVNLEVLAMAQLRSIFIVTVRKSAMEHESDTSNPEDIVSWEWKTDKPPWNHRISWTDASVKCDGTHGYTALKIQIRKQRRELLQQLRVHGIPIEENGHVVKELQHVADLTEVKRRLCLAIQNVRKRVRPNHAGLEDNADGSTEPNSDQPMHVKKRQEEDALSALQKAWYDSVRDYPPTES</sequence>
<protein>
    <submittedName>
        <fullName evidence="2">Uncharacterized protein</fullName>
    </submittedName>
</protein>
<dbReference type="Proteomes" id="UP000324585">
    <property type="component" value="Unassembled WGS sequence"/>
</dbReference>
<dbReference type="EMBL" id="VRMN01000013">
    <property type="protein sequence ID" value="KAA8491546.1"/>
    <property type="molecule type" value="Genomic_DNA"/>
</dbReference>
<dbReference type="AlphaFoldDB" id="A0A5J4YJG3"/>
<organism evidence="2 3">
    <name type="scientific">Porphyridium purpureum</name>
    <name type="common">Red alga</name>
    <name type="synonym">Porphyridium cruentum</name>
    <dbReference type="NCBI Taxonomy" id="35688"/>
    <lineage>
        <taxon>Eukaryota</taxon>
        <taxon>Rhodophyta</taxon>
        <taxon>Bangiophyceae</taxon>
        <taxon>Porphyridiales</taxon>
        <taxon>Porphyridiaceae</taxon>
        <taxon>Porphyridium</taxon>
    </lineage>
</organism>
<gene>
    <name evidence="2" type="ORF">FVE85_2561</name>
</gene>
<feature type="compositionally biased region" description="Basic and acidic residues" evidence="1">
    <location>
        <begin position="79"/>
        <end position="94"/>
    </location>
</feature>
<feature type="compositionally biased region" description="Polar residues" evidence="1">
    <location>
        <begin position="717"/>
        <end position="726"/>
    </location>
</feature>
<comment type="caution">
    <text evidence="2">The sequence shown here is derived from an EMBL/GenBank/DDBJ whole genome shotgun (WGS) entry which is preliminary data.</text>
</comment>
<keyword evidence="3" id="KW-1185">Reference proteome</keyword>
<feature type="region of interest" description="Disordered" evidence="1">
    <location>
        <begin position="1"/>
        <end position="142"/>
    </location>
</feature>
<evidence type="ECO:0000313" key="2">
    <source>
        <dbReference type="EMBL" id="KAA8491546.1"/>
    </source>
</evidence>
<name>A0A5J4YJG3_PORPP</name>
<feature type="region of interest" description="Disordered" evidence="1">
    <location>
        <begin position="707"/>
        <end position="735"/>
    </location>
</feature>
<reference evidence="3" key="1">
    <citation type="journal article" date="2019" name="Nat. Commun.">
        <title>Expansion of phycobilisome linker gene families in mesophilic red algae.</title>
        <authorList>
            <person name="Lee J."/>
            <person name="Kim D."/>
            <person name="Bhattacharya D."/>
            <person name="Yoon H.S."/>
        </authorList>
    </citation>
    <scope>NUCLEOTIDE SEQUENCE [LARGE SCALE GENOMIC DNA]</scope>
    <source>
        <strain evidence="3">CCMP 1328</strain>
    </source>
</reference>
<feature type="compositionally biased region" description="Basic and acidic residues" evidence="1">
    <location>
        <begin position="102"/>
        <end position="127"/>
    </location>
</feature>
<evidence type="ECO:0000313" key="3">
    <source>
        <dbReference type="Proteomes" id="UP000324585"/>
    </source>
</evidence>
<accession>A0A5J4YJG3</accession>